<feature type="compositionally biased region" description="Basic and acidic residues" evidence="1">
    <location>
        <begin position="74"/>
        <end position="83"/>
    </location>
</feature>
<reference evidence="2" key="1">
    <citation type="submission" date="2023-04" db="EMBL/GenBank/DDBJ databases">
        <authorList>
            <person name="Vijverberg K."/>
            <person name="Xiong W."/>
            <person name="Schranz E."/>
        </authorList>
    </citation>
    <scope>NUCLEOTIDE SEQUENCE</scope>
</reference>
<gene>
    <name evidence="2" type="ORF">LSALG_LOCUS26579</name>
</gene>
<dbReference type="PANTHER" id="PTHR31923">
    <property type="entry name" value="BSD DOMAIN-CONTAINING PROTEIN"/>
    <property type="match status" value="1"/>
</dbReference>
<evidence type="ECO:0008006" key="4">
    <source>
        <dbReference type="Google" id="ProtNLM"/>
    </source>
</evidence>
<evidence type="ECO:0000256" key="1">
    <source>
        <dbReference type="SAM" id="MobiDB-lite"/>
    </source>
</evidence>
<protein>
    <recommendedName>
        <fullName evidence="4">BSD domain-containing protein</fullName>
    </recommendedName>
</protein>
<sequence length="157" mass="18050">MSEQHFWMIYFILLLPRLKDDDYMLLSTLEIVQIHEVLLQKLRNKNNTSMELTEDTNGNTSLSEKGSEVNSTEEANKTTKSETLEDDVSFSDLEDEDNDLSSRLSSIRQRESSRVSSASEASDWIHLNERKANQSRHYSESEESNDWQAVGDVDLLS</sequence>
<feature type="compositionally biased region" description="Acidic residues" evidence="1">
    <location>
        <begin position="84"/>
        <end position="99"/>
    </location>
</feature>
<organism evidence="2 3">
    <name type="scientific">Lactuca saligna</name>
    <name type="common">Willowleaf lettuce</name>
    <dbReference type="NCBI Taxonomy" id="75948"/>
    <lineage>
        <taxon>Eukaryota</taxon>
        <taxon>Viridiplantae</taxon>
        <taxon>Streptophyta</taxon>
        <taxon>Embryophyta</taxon>
        <taxon>Tracheophyta</taxon>
        <taxon>Spermatophyta</taxon>
        <taxon>Magnoliopsida</taxon>
        <taxon>eudicotyledons</taxon>
        <taxon>Gunneridae</taxon>
        <taxon>Pentapetalae</taxon>
        <taxon>asterids</taxon>
        <taxon>campanulids</taxon>
        <taxon>Asterales</taxon>
        <taxon>Asteraceae</taxon>
        <taxon>Cichorioideae</taxon>
        <taxon>Cichorieae</taxon>
        <taxon>Lactucinae</taxon>
        <taxon>Lactuca</taxon>
    </lineage>
</organism>
<dbReference type="EMBL" id="OX465081">
    <property type="protein sequence ID" value="CAI9287200.1"/>
    <property type="molecule type" value="Genomic_DNA"/>
</dbReference>
<feature type="compositionally biased region" description="Basic and acidic residues" evidence="1">
    <location>
        <begin position="126"/>
        <end position="140"/>
    </location>
</feature>
<dbReference type="PANTHER" id="PTHR31923:SF9">
    <property type="entry name" value="BSD DOMAIN-CONTAINING PROTEIN"/>
    <property type="match status" value="1"/>
</dbReference>
<dbReference type="AlphaFoldDB" id="A0AA36EAQ4"/>
<accession>A0AA36EAQ4</accession>
<dbReference type="Proteomes" id="UP001177003">
    <property type="component" value="Chromosome 5"/>
</dbReference>
<evidence type="ECO:0000313" key="3">
    <source>
        <dbReference type="Proteomes" id="UP001177003"/>
    </source>
</evidence>
<proteinExistence type="predicted"/>
<feature type="compositionally biased region" description="Polar residues" evidence="1">
    <location>
        <begin position="49"/>
        <end position="73"/>
    </location>
</feature>
<evidence type="ECO:0000313" key="2">
    <source>
        <dbReference type="EMBL" id="CAI9287200.1"/>
    </source>
</evidence>
<keyword evidence="3" id="KW-1185">Reference proteome</keyword>
<feature type="region of interest" description="Disordered" evidence="1">
    <location>
        <begin position="49"/>
        <end position="157"/>
    </location>
</feature>
<name>A0AA36EAQ4_LACSI</name>